<protein>
    <recommendedName>
        <fullName evidence="1">Agenet domain-containing protein</fullName>
    </recommendedName>
</protein>
<keyword evidence="3" id="KW-1185">Reference proteome</keyword>
<accession>A0A0K9NVA7</accession>
<feature type="domain" description="Agenet" evidence="1">
    <location>
        <begin position="17"/>
        <end position="85"/>
    </location>
</feature>
<dbReference type="InterPro" id="IPR016197">
    <property type="entry name" value="Chromo-like_dom_sf"/>
</dbReference>
<dbReference type="EMBL" id="LFYR01001699">
    <property type="protein sequence ID" value="KMZ59920.1"/>
    <property type="molecule type" value="Genomic_DNA"/>
</dbReference>
<dbReference type="PANTHER" id="PTHR31917:SF147">
    <property type="entry name" value="AGENET DOMAIN-CONTAINING PROTEIN"/>
    <property type="match status" value="1"/>
</dbReference>
<dbReference type="PANTHER" id="PTHR31917">
    <property type="entry name" value="AGENET DOMAIN-CONTAINING PROTEIN-RELATED"/>
    <property type="match status" value="1"/>
</dbReference>
<dbReference type="OrthoDB" id="938602at2759"/>
<dbReference type="Pfam" id="PF05641">
    <property type="entry name" value="Agenet"/>
    <property type="match status" value="2"/>
</dbReference>
<name>A0A0K9NVA7_ZOSMR</name>
<evidence type="ECO:0000313" key="3">
    <source>
        <dbReference type="Proteomes" id="UP000036987"/>
    </source>
</evidence>
<sequence length="195" mass="22469">MARNPKMQAKKKERRILYFAKSDRVEVEHLHNTISRAWFEATIRKTHLQTGRYTVIYNTLYLPDGRRLYDVIDSCHVRPLPPSNTTTSSSSITTNQKVEVFHNDGWWIGVVISKLDDTDGGKFLVSLPNSNGEDEKIEFASSRIRVHLDWDSSNDKWVLVENEDAMPETEEKKHGHDQKPKMPCAMNVIVLSDDD</sequence>
<evidence type="ECO:0000313" key="2">
    <source>
        <dbReference type="EMBL" id="KMZ59920.1"/>
    </source>
</evidence>
<comment type="caution">
    <text evidence="2">The sequence shown here is derived from an EMBL/GenBank/DDBJ whole genome shotgun (WGS) entry which is preliminary data.</text>
</comment>
<reference evidence="3" key="1">
    <citation type="journal article" date="2016" name="Nature">
        <title>The genome of the seagrass Zostera marina reveals angiosperm adaptation to the sea.</title>
        <authorList>
            <person name="Olsen J.L."/>
            <person name="Rouze P."/>
            <person name="Verhelst B."/>
            <person name="Lin Y.-C."/>
            <person name="Bayer T."/>
            <person name="Collen J."/>
            <person name="Dattolo E."/>
            <person name="De Paoli E."/>
            <person name="Dittami S."/>
            <person name="Maumus F."/>
            <person name="Michel G."/>
            <person name="Kersting A."/>
            <person name="Lauritano C."/>
            <person name="Lohaus R."/>
            <person name="Toepel M."/>
            <person name="Tonon T."/>
            <person name="Vanneste K."/>
            <person name="Amirebrahimi M."/>
            <person name="Brakel J."/>
            <person name="Bostroem C."/>
            <person name="Chovatia M."/>
            <person name="Grimwood J."/>
            <person name="Jenkins J.W."/>
            <person name="Jueterbock A."/>
            <person name="Mraz A."/>
            <person name="Stam W.T."/>
            <person name="Tice H."/>
            <person name="Bornberg-Bauer E."/>
            <person name="Green P.J."/>
            <person name="Pearson G.A."/>
            <person name="Procaccini G."/>
            <person name="Duarte C.M."/>
            <person name="Schmutz J."/>
            <person name="Reusch T.B.H."/>
            <person name="Van de Peer Y."/>
        </authorList>
    </citation>
    <scope>NUCLEOTIDE SEQUENCE [LARGE SCALE GENOMIC DNA]</scope>
    <source>
        <strain evidence="3">cv. Finnish</strain>
    </source>
</reference>
<dbReference type="InterPro" id="IPR008395">
    <property type="entry name" value="Agenet-like_dom"/>
</dbReference>
<dbReference type="AlphaFoldDB" id="A0A0K9NVA7"/>
<dbReference type="SUPFAM" id="SSF54160">
    <property type="entry name" value="Chromo domain-like"/>
    <property type="match status" value="1"/>
</dbReference>
<evidence type="ECO:0000259" key="1">
    <source>
        <dbReference type="SMART" id="SM00743"/>
    </source>
</evidence>
<dbReference type="Proteomes" id="UP000036987">
    <property type="component" value="Unassembled WGS sequence"/>
</dbReference>
<organism evidence="2 3">
    <name type="scientific">Zostera marina</name>
    <name type="common">Eelgrass</name>
    <dbReference type="NCBI Taxonomy" id="29655"/>
    <lineage>
        <taxon>Eukaryota</taxon>
        <taxon>Viridiplantae</taxon>
        <taxon>Streptophyta</taxon>
        <taxon>Embryophyta</taxon>
        <taxon>Tracheophyta</taxon>
        <taxon>Spermatophyta</taxon>
        <taxon>Magnoliopsida</taxon>
        <taxon>Liliopsida</taxon>
        <taxon>Zosteraceae</taxon>
        <taxon>Zostera</taxon>
    </lineage>
</organism>
<proteinExistence type="predicted"/>
<gene>
    <name evidence="2" type="ORF">ZOSMA_63G00320</name>
</gene>
<feature type="domain" description="Agenet" evidence="1">
    <location>
        <begin position="90"/>
        <end position="152"/>
    </location>
</feature>
<dbReference type="SMART" id="SM00743">
    <property type="entry name" value="Agenet"/>
    <property type="match status" value="2"/>
</dbReference>
<dbReference type="InterPro" id="IPR014002">
    <property type="entry name" value="Agenet_dom_plant"/>
</dbReference>